<dbReference type="AlphaFoldDB" id="A0A3P7KP95"/>
<dbReference type="PANTHER" id="PTHR47958">
    <property type="entry name" value="ATP-DEPENDENT RNA HELICASE DBP3"/>
    <property type="match status" value="1"/>
</dbReference>
<dbReference type="OrthoDB" id="196131at2759"/>
<gene>
    <name evidence="2" type="ORF">SVUK_LOCUS4240</name>
</gene>
<dbReference type="InterPro" id="IPR001650">
    <property type="entry name" value="Helicase_C-like"/>
</dbReference>
<organism evidence="2 3">
    <name type="scientific">Strongylus vulgaris</name>
    <name type="common">Blood worm</name>
    <dbReference type="NCBI Taxonomy" id="40348"/>
    <lineage>
        <taxon>Eukaryota</taxon>
        <taxon>Metazoa</taxon>
        <taxon>Ecdysozoa</taxon>
        <taxon>Nematoda</taxon>
        <taxon>Chromadorea</taxon>
        <taxon>Rhabditida</taxon>
        <taxon>Rhabditina</taxon>
        <taxon>Rhabditomorpha</taxon>
        <taxon>Strongyloidea</taxon>
        <taxon>Strongylidae</taxon>
        <taxon>Strongylus</taxon>
    </lineage>
</organism>
<dbReference type="CDD" id="cd18787">
    <property type="entry name" value="SF2_C_DEAD"/>
    <property type="match status" value="1"/>
</dbReference>
<dbReference type="SUPFAM" id="SSF52540">
    <property type="entry name" value="P-loop containing nucleoside triphosphate hydrolases"/>
    <property type="match status" value="1"/>
</dbReference>
<name>A0A3P7KP95_STRVU</name>
<evidence type="ECO:0000313" key="2">
    <source>
        <dbReference type="EMBL" id="VDM69242.1"/>
    </source>
</evidence>
<dbReference type="EMBL" id="UYYB01011574">
    <property type="protein sequence ID" value="VDM69242.1"/>
    <property type="molecule type" value="Genomic_DNA"/>
</dbReference>
<dbReference type="Gene3D" id="3.40.50.300">
    <property type="entry name" value="P-loop containing nucleotide triphosphate hydrolases"/>
    <property type="match status" value="1"/>
</dbReference>
<keyword evidence="3" id="KW-1185">Reference proteome</keyword>
<evidence type="ECO:0000313" key="3">
    <source>
        <dbReference type="Proteomes" id="UP000270094"/>
    </source>
</evidence>
<dbReference type="Proteomes" id="UP000270094">
    <property type="component" value="Unassembled WGS sequence"/>
</dbReference>
<dbReference type="Pfam" id="PF00271">
    <property type="entry name" value="Helicase_C"/>
    <property type="match status" value="1"/>
</dbReference>
<feature type="domain" description="Helicase C-terminal" evidence="1">
    <location>
        <begin position="1"/>
        <end position="139"/>
    </location>
</feature>
<accession>A0A3P7KP95</accession>
<sequence>MHGPLFKMIIFVKAKAMVDFISSELCKYGIPAQGLHGGRSQTDRTNVFRELRMGQCQILVATDLVSRGIDISNITHVLNYDFPGDIEEYVHRVGRTGRAGRSGEAMTFISWGDRMHAAGLISILEESHQEVPRALRRLAARHVEKKARSVPSAYHREKEESLRLFY</sequence>
<proteinExistence type="predicted"/>
<reference evidence="2 3" key="1">
    <citation type="submission" date="2018-11" db="EMBL/GenBank/DDBJ databases">
        <authorList>
            <consortium name="Pathogen Informatics"/>
        </authorList>
    </citation>
    <scope>NUCLEOTIDE SEQUENCE [LARGE SCALE GENOMIC DNA]</scope>
</reference>
<evidence type="ECO:0000259" key="1">
    <source>
        <dbReference type="PROSITE" id="PS51194"/>
    </source>
</evidence>
<protein>
    <recommendedName>
        <fullName evidence="1">Helicase C-terminal domain-containing protein</fullName>
    </recommendedName>
</protein>
<dbReference type="SMART" id="SM00490">
    <property type="entry name" value="HELICc"/>
    <property type="match status" value="1"/>
</dbReference>
<dbReference type="PROSITE" id="PS51194">
    <property type="entry name" value="HELICASE_CTER"/>
    <property type="match status" value="1"/>
</dbReference>
<dbReference type="InterPro" id="IPR027417">
    <property type="entry name" value="P-loop_NTPase"/>
</dbReference>